<feature type="domain" description="Teneurin-like YD-shell" evidence="3">
    <location>
        <begin position="253"/>
        <end position="451"/>
    </location>
</feature>
<name>A0A8J7WVX6_9ACTN</name>
<dbReference type="Gene3D" id="2.170.16.10">
    <property type="entry name" value="Hedgehog/Intein (Hint) domain"/>
    <property type="match status" value="1"/>
</dbReference>
<dbReference type="InterPro" id="IPR050708">
    <property type="entry name" value="T6SS_VgrG/RHS"/>
</dbReference>
<dbReference type="NCBIfam" id="TIGR01643">
    <property type="entry name" value="YD_repeat_2x"/>
    <property type="match status" value="1"/>
</dbReference>
<dbReference type="InterPro" id="IPR056823">
    <property type="entry name" value="TEN-like_YD-shell"/>
</dbReference>
<accession>A0A8J7WVX6</accession>
<feature type="region of interest" description="Disordered" evidence="2">
    <location>
        <begin position="479"/>
        <end position="501"/>
    </location>
</feature>
<evidence type="ECO:0000256" key="1">
    <source>
        <dbReference type="ARBA" id="ARBA00022737"/>
    </source>
</evidence>
<organism evidence="4 5">
    <name type="scientific">Actinocrinis puniceicyclus</name>
    <dbReference type="NCBI Taxonomy" id="977794"/>
    <lineage>
        <taxon>Bacteria</taxon>
        <taxon>Bacillati</taxon>
        <taxon>Actinomycetota</taxon>
        <taxon>Actinomycetes</taxon>
        <taxon>Catenulisporales</taxon>
        <taxon>Actinospicaceae</taxon>
        <taxon>Actinocrinis</taxon>
    </lineage>
</organism>
<dbReference type="InterPro" id="IPR006530">
    <property type="entry name" value="YD"/>
</dbReference>
<dbReference type="RefSeq" id="WP_211472361.1">
    <property type="nucleotide sequence ID" value="NZ_JAGSXH010000212.1"/>
</dbReference>
<dbReference type="InterPro" id="IPR022385">
    <property type="entry name" value="Rhs_assc_core"/>
</dbReference>
<dbReference type="Pfam" id="PF07591">
    <property type="entry name" value="PT-HINT"/>
    <property type="match status" value="1"/>
</dbReference>
<dbReference type="Gene3D" id="2.180.10.10">
    <property type="entry name" value="RHS repeat-associated core"/>
    <property type="match status" value="1"/>
</dbReference>
<dbReference type="NCBIfam" id="TIGR03696">
    <property type="entry name" value="Rhs_assc_core"/>
    <property type="match status" value="1"/>
</dbReference>
<dbReference type="SUPFAM" id="SSF51294">
    <property type="entry name" value="Hedgehog/intein (Hint) domain"/>
    <property type="match status" value="1"/>
</dbReference>
<feature type="region of interest" description="Disordered" evidence="2">
    <location>
        <begin position="202"/>
        <end position="246"/>
    </location>
</feature>
<dbReference type="PANTHER" id="PTHR32305">
    <property type="match status" value="1"/>
</dbReference>
<dbReference type="Proteomes" id="UP000677913">
    <property type="component" value="Unassembled WGS sequence"/>
</dbReference>
<proteinExistence type="predicted"/>
<dbReference type="PANTHER" id="PTHR32305:SF17">
    <property type="entry name" value="TRNA NUCLEASE WAPA"/>
    <property type="match status" value="1"/>
</dbReference>
<evidence type="ECO:0000256" key="2">
    <source>
        <dbReference type="SAM" id="MobiDB-lite"/>
    </source>
</evidence>
<sequence length="933" mass="97853">MRTEKPTVSPTAGLTTTYGYSLTGRLSSQGDPAVDGLPQESITYGADNFGEPTSLKSNYNTTTDYVDTVGYSEFGQPVRYTMPAGTGDVWIAESYDTQTQALTDIQTTDSGTSGTVDELTYTYGNTAGTVSKGSGLLTRTVDSQNSGTSIDTQCFTYDYATRLKEAWSATDQCNATPAPGSSSTVGGPIAPYWQSWTYDAAGDRSTQTDHDTSGNAANDTTTTYSYPNQGSSNDQPHTLTSTSATGPNAAANTANYVYDAAGNTISITGGALGNQALKWNDQGKIQSDTTNAGVTDYVYDAAGSVLARRDPASTTLYLGDMQLTDTGSTLSGVRYYALGGATLAERTSTGQVSDLIPDRQGTDQLAINTSTQAVTRRQYTPFGSARGTVPTWVGGDSGYIGGSDDTTTGLETLGARDYDPVSGRFISPDPLFEASDPTQLAGYDYAGNDPVTGSDPTGTLLSTDGGGGGSYNGTCQSDNSCGSGSGSGDDWWADPTQNPGVNQDLANSHGYGGSCTPTTCSNFDAAAKPPSLSSLLGMKRIPTYQELKNRGVFFGTYEEMLSQWAYNQCSDDSAFCSRASLLFGGSAPWKSCSGTVACLLDIATTLLPWGKVLDIGGSLLAKLYDAARLGKADPEAIAAAKAAADQGGTPLAKLIGDGCVTLNSFVGSTRVLMADGTSKPIDQIKVGDKIANNLAGANPDTRDQTHTVTAVHVTHTDHDYTDVTVATTDGTRLTHALPGSDLVVPLDAATATITGTAHHLYWDATTRTWTEADHLRPGDQLQTTNGHTVTILAIHDYTTTTVTYNLTIDSLHTYYVEAGDTPVLVHNAGGSTLNDTIGLGDGYTGRLDQFDYGQGTDFEIHVYSRGTEVGIFGSDGFFAKHGLSADVSVPGDVYNRLKGKAIEFMRSTGRIGPQGTQDITGDKWKMPRLGGGC</sequence>
<evidence type="ECO:0000313" key="5">
    <source>
        <dbReference type="Proteomes" id="UP000677913"/>
    </source>
</evidence>
<comment type="caution">
    <text evidence="4">The sequence shown here is derived from an EMBL/GenBank/DDBJ whole genome shotgun (WGS) entry which is preliminary data.</text>
</comment>
<keyword evidence="1" id="KW-0677">Repeat</keyword>
<dbReference type="AlphaFoldDB" id="A0A8J7WVX6"/>
<dbReference type="EMBL" id="JAGSXH010000212">
    <property type="protein sequence ID" value="MBS2966872.1"/>
    <property type="molecule type" value="Genomic_DNA"/>
</dbReference>
<evidence type="ECO:0000259" key="3">
    <source>
        <dbReference type="Pfam" id="PF25023"/>
    </source>
</evidence>
<dbReference type="Pfam" id="PF25023">
    <property type="entry name" value="TEN_YD-shell"/>
    <property type="match status" value="1"/>
</dbReference>
<dbReference type="CDD" id="cd00081">
    <property type="entry name" value="Hint"/>
    <property type="match status" value="1"/>
</dbReference>
<protein>
    <recommendedName>
        <fullName evidence="3">Teneurin-like YD-shell domain-containing protein</fullName>
    </recommendedName>
</protein>
<gene>
    <name evidence="4" type="ORF">KGA66_27815</name>
</gene>
<keyword evidence="5" id="KW-1185">Reference proteome</keyword>
<reference evidence="4" key="1">
    <citation type="submission" date="2021-04" db="EMBL/GenBank/DDBJ databases">
        <title>Genome based classification of Actinospica acidithermotolerans sp. nov., an actinobacterium isolated from an Indonesian hot spring.</title>
        <authorList>
            <person name="Kusuma A.B."/>
            <person name="Putra K.E."/>
            <person name="Nafisah S."/>
            <person name="Loh J."/>
            <person name="Nouioui I."/>
            <person name="Goodfellow M."/>
        </authorList>
    </citation>
    <scope>NUCLEOTIDE SEQUENCE</scope>
    <source>
        <strain evidence="4">DSM 45618</strain>
    </source>
</reference>
<evidence type="ECO:0000313" key="4">
    <source>
        <dbReference type="EMBL" id="MBS2966872.1"/>
    </source>
</evidence>
<dbReference type="InterPro" id="IPR036844">
    <property type="entry name" value="Hint_dom_sf"/>
</dbReference>
<feature type="compositionally biased region" description="Polar residues" evidence="2">
    <location>
        <begin position="213"/>
        <end position="239"/>
    </location>
</feature>